<evidence type="ECO:0000256" key="4">
    <source>
        <dbReference type="ARBA" id="ARBA00022989"/>
    </source>
</evidence>
<evidence type="ECO:0000313" key="7">
    <source>
        <dbReference type="EMBL" id="PZE18115.1"/>
    </source>
</evidence>
<gene>
    <name evidence="7" type="ORF">DNU06_05725</name>
</gene>
<protein>
    <submittedName>
        <fullName evidence="7">Ribonuclease BN</fullName>
    </submittedName>
</protein>
<dbReference type="InterPro" id="IPR017039">
    <property type="entry name" value="Virul_fac_BrkB"/>
</dbReference>
<organism evidence="7 8">
    <name type="scientific">Putridiphycobacter roseus</name>
    <dbReference type="NCBI Taxonomy" id="2219161"/>
    <lineage>
        <taxon>Bacteria</taxon>
        <taxon>Pseudomonadati</taxon>
        <taxon>Bacteroidota</taxon>
        <taxon>Flavobacteriia</taxon>
        <taxon>Flavobacteriales</taxon>
        <taxon>Crocinitomicaceae</taxon>
        <taxon>Putridiphycobacter</taxon>
    </lineage>
</organism>
<accession>A0A2W1NF57</accession>
<evidence type="ECO:0000313" key="8">
    <source>
        <dbReference type="Proteomes" id="UP000249248"/>
    </source>
</evidence>
<dbReference type="NCBIfam" id="TIGR00765">
    <property type="entry name" value="yihY_not_rbn"/>
    <property type="match status" value="1"/>
</dbReference>
<sequence>MKPSIFSTIKNVTKITFNGFSSHSVMTYAAAIAFYTIFSLPGLLITIIVFAGFFLGQDAVQGELVAQLQGFIGTASAETVENIITRIELSGDFTLGTIIGVSTLLFSATTIFISLQEALNRVWDVVATPKKGFIKFLINRVLSFGMIISLGFILLVSLLLDSVLALFFDKLENSLGKKPSMLLELTSSFTSLIAVFAVILLVFKVLPDVKLRWKNVLISALITTLFLMLGNLFISWYISNSDFSATYEAAGSIIIILVWVYYSTVVVLFGAEITRAVMIHNGHPIRPAKGAKKVKTVQLDYEKYQSDL</sequence>
<dbReference type="GO" id="GO:0005886">
    <property type="term" value="C:plasma membrane"/>
    <property type="evidence" value="ECO:0007669"/>
    <property type="project" value="UniProtKB-SubCell"/>
</dbReference>
<keyword evidence="4 6" id="KW-1133">Transmembrane helix</keyword>
<feature type="transmembrane region" description="Helical" evidence="6">
    <location>
        <begin position="32"/>
        <end position="55"/>
    </location>
</feature>
<dbReference type="AlphaFoldDB" id="A0A2W1NF57"/>
<comment type="subcellular location">
    <subcellularLocation>
        <location evidence="1">Cell membrane</location>
        <topology evidence="1">Multi-pass membrane protein</topology>
    </subcellularLocation>
</comment>
<evidence type="ECO:0000256" key="1">
    <source>
        <dbReference type="ARBA" id="ARBA00004651"/>
    </source>
</evidence>
<feature type="transmembrane region" description="Helical" evidence="6">
    <location>
        <begin position="136"/>
        <end position="160"/>
    </location>
</feature>
<feature type="transmembrane region" description="Helical" evidence="6">
    <location>
        <begin position="215"/>
        <end position="238"/>
    </location>
</feature>
<dbReference type="PANTHER" id="PTHR30213">
    <property type="entry name" value="INNER MEMBRANE PROTEIN YHJD"/>
    <property type="match status" value="1"/>
</dbReference>
<feature type="transmembrane region" description="Helical" evidence="6">
    <location>
        <begin position="250"/>
        <end position="271"/>
    </location>
</feature>
<comment type="caution">
    <text evidence="7">The sequence shown here is derived from an EMBL/GenBank/DDBJ whole genome shotgun (WGS) entry which is preliminary data.</text>
</comment>
<dbReference type="PANTHER" id="PTHR30213:SF1">
    <property type="entry name" value="INNER MEMBRANE PROTEIN YHJD"/>
    <property type="match status" value="1"/>
</dbReference>
<dbReference type="PIRSF" id="PIRSF035875">
    <property type="entry name" value="RNase_BN"/>
    <property type="match status" value="1"/>
</dbReference>
<keyword evidence="3 6" id="KW-0812">Transmembrane</keyword>
<name>A0A2W1NF57_9FLAO</name>
<dbReference type="EMBL" id="QKSB01000002">
    <property type="protein sequence ID" value="PZE18115.1"/>
    <property type="molecule type" value="Genomic_DNA"/>
</dbReference>
<evidence type="ECO:0000256" key="6">
    <source>
        <dbReference type="SAM" id="Phobius"/>
    </source>
</evidence>
<evidence type="ECO:0000256" key="5">
    <source>
        <dbReference type="ARBA" id="ARBA00023136"/>
    </source>
</evidence>
<evidence type="ECO:0000256" key="2">
    <source>
        <dbReference type="ARBA" id="ARBA00022475"/>
    </source>
</evidence>
<keyword evidence="5 6" id="KW-0472">Membrane</keyword>
<dbReference type="Pfam" id="PF03631">
    <property type="entry name" value="Virul_fac_BrkB"/>
    <property type="match status" value="1"/>
</dbReference>
<feature type="transmembrane region" description="Helical" evidence="6">
    <location>
        <begin position="93"/>
        <end position="115"/>
    </location>
</feature>
<proteinExistence type="predicted"/>
<feature type="transmembrane region" description="Helical" evidence="6">
    <location>
        <begin position="180"/>
        <end position="203"/>
    </location>
</feature>
<reference evidence="7 8" key="1">
    <citation type="submission" date="2018-06" db="EMBL/GenBank/DDBJ databases">
        <title>The draft genome sequence of Crocinitomix sp. SM1701.</title>
        <authorList>
            <person name="Zhang X."/>
        </authorList>
    </citation>
    <scope>NUCLEOTIDE SEQUENCE [LARGE SCALE GENOMIC DNA]</scope>
    <source>
        <strain evidence="7 8">SM1701</strain>
    </source>
</reference>
<dbReference type="Proteomes" id="UP000249248">
    <property type="component" value="Unassembled WGS sequence"/>
</dbReference>
<evidence type="ECO:0000256" key="3">
    <source>
        <dbReference type="ARBA" id="ARBA00022692"/>
    </source>
</evidence>
<keyword evidence="2" id="KW-1003">Cell membrane</keyword>
<keyword evidence="8" id="KW-1185">Reference proteome</keyword>